<evidence type="ECO:0000256" key="8">
    <source>
        <dbReference type="ARBA" id="ARBA00023136"/>
    </source>
</evidence>
<evidence type="ECO:0000256" key="2">
    <source>
        <dbReference type="ARBA" id="ARBA00007904"/>
    </source>
</evidence>
<keyword evidence="7 10" id="KW-1133">Transmembrane helix</keyword>
<keyword evidence="13" id="KW-1185">Reference proteome</keyword>
<keyword evidence="8 10" id="KW-0472">Membrane</keyword>
<feature type="domain" description="ER membrane protein complex subunit 1 C-terminal" evidence="11">
    <location>
        <begin position="522"/>
        <end position="797"/>
    </location>
</feature>
<name>A0A8T0DSL4_9TREM</name>
<accession>A0A8T0DSL4</accession>
<evidence type="ECO:0000259" key="11">
    <source>
        <dbReference type="Pfam" id="PF07774"/>
    </source>
</evidence>
<gene>
    <name evidence="12" type="ORF">P879_03598</name>
</gene>
<protein>
    <recommendedName>
        <fullName evidence="3">ER membrane protein complex subunit 1</fullName>
    </recommendedName>
</protein>
<keyword evidence="6" id="KW-0256">Endoplasmic reticulum</keyword>
<feature type="transmembrane region" description="Helical" evidence="10">
    <location>
        <begin position="767"/>
        <end position="788"/>
    </location>
</feature>
<keyword evidence="9" id="KW-0325">Glycoprotein</keyword>
<dbReference type="EMBL" id="JTDF01001406">
    <property type="protein sequence ID" value="KAF8570068.1"/>
    <property type="molecule type" value="Genomic_DNA"/>
</dbReference>
<organism evidence="12 13">
    <name type="scientific">Paragonimus westermani</name>
    <dbReference type="NCBI Taxonomy" id="34504"/>
    <lineage>
        <taxon>Eukaryota</taxon>
        <taxon>Metazoa</taxon>
        <taxon>Spiralia</taxon>
        <taxon>Lophotrochozoa</taxon>
        <taxon>Platyhelminthes</taxon>
        <taxon>Trematoda</taxon>
        <taxon>Digenea</taxon>
        <taxon>Plagiorchiida</taxon>
        <taxon>Troglotremata</taxon>
        <taxon>Troglotrematidae</taxon>
        <taxon>Paragonimus</taxon>
    </lineage>
</organism>
<evidence type="ECO:0000313" key="13">
    <source>
        <dbReference type="Proteomes" id="UP000699462"/>
    </source>
</evidence>
<comment type="caution">
    <text evidence="12">The sequence shown here is derived from an EMBL/GenBank/DDBJ whole genome shotgun (WGS) entry which is preliminary data.</text>
</comment>
<dbReference type="InterPro" id="IPR011678">
    <property type="entry name" value="EMC1_C"/>
</dbReference>
<dbReference type="InterPro" id="IPR026895">
    <property type="entry name" value="EMC1"/>
</dbReference>
<dbReference type="OrthoDB" id="28092at2759"/>
<keyword evidence="4 10" id="KW-0812">Transmembrane</keyword>
<evidence type="ECO:0000313" key="12">
    <source>
        <dbReference type="EMBL" id="KAF8570068.1"/>
    </source>
</evidence>
<dbReference type="Pfam" id="PF07774">
    <property type="entry name" value="EMC1_C"/>
    <property type="match status" value="1"/>
</dbReference>
<proteinExistence type="inferred from homology"/>
<dbReference type="AlphaFoldDB" id="A0A8T0DSL4"/>
<evidence type="ECO:0000256" key="1">
    <source>
        <dbReference type="ARBA" id="ARBA00004115"/>
    </source>
</evidence>
<evidence type="ECO:0000256" key="9">
    <source>
        <dbReference type="ARBA" id="ARBA00023180"/>
    </source>
</evidence>
<evidence type="ECO:0000256" key="10">
    <source>
        <dbReference type="SAM" id="Phobius"/>
    </source>
</evidence>
<sequence length="798" mass="87637">MELELFTSESRDHINAVVFTDSSGILSFRLLVQTEDQAIQVLRQNGKLQWIREEALADIVAVELVDLPVSESQARMEEEFGHTHGNLVEMFVKRFRTQAAQLWAYLNDCIAALPHLFGTLLSSSTSIKTTPAFADEDNPSADFGATVPPRLHLSFGSKLFESEHNRSLTGSEEASSVVGRTELPRTVIVNDLLTRDNFNLHKMIVVVTAVGKVFGLESNEGRLVWEHLVPSATVLANGKLALFQQRNTAHFPLPPITTALFRSKITNLPILYSFNPITGVPLHQPPADVFSMQSDIQQAVLMPGSIGEETDYVRPILMLDRNLQVHVYPPQYGSSLNVDTPPLYLYTIEPKLALLAGYRVSSRLWSAPQSTDDRRTQSAGFYATRIWRMQLRSTVGSTDSGRPHEIIAAASRPAAEHIHSVGRVLGDRSVLYKYLNPNLLAVLTAGGDVALQTNTIMLYLIDVVAGRIVYSATHRRCTEPVNLVHSENWIVVSALDDVDVHNVLAFFGLPSIDCTLRFLTLKYTYYNHKSLRNEVTVLELFEPTTEGVGGRSELCAAFSVPGPAQLFLRNILPAGLLSSLTPTPPSSSERGGDQDGVWGPRALAGGSRSIFSSLYRTSEADGKCSATGADSLIPQVMQQSYILTTPPCNGVAAVSLTERGITSKSIVFGLQKGALIELPKSFFDPRRALDLSPELMEEGVHPYTPVLPLSDLAVISYNQSIMGIRAIRTAMTGLESTSLVFAYGLDLFFTRIAPSLTYDLLKEDFDYTAIAIVTLGMVVASVVTQRLAARRAVFRAWS</sequence>
<keyword evidence="5" id="KW-0732">Signal</keyword>
<evidence type="ECO:0000256" key="5">
    <source>
        <dbReference type="ARBA" id="ARBA00022729"/>
    </source>
</evidence>
<evidence type="ECO:0000256" key="4">
    <source>
        <dbReference type="ARBA" id="ARBA00022692"/>
    </source>
</evidence>
<dbReference type="GO" id="GO:0072546">
    <property type="term" value="C:EMC complex"/>
    <property type="evidence" value="ECO:0007669"/>
    <property type="project" value="InterPro"/>
</dbReference>
<comment type="similarity">
    <text evidence="2">Belongs to the EMC1 family.</text>
</comment>
<dbReference type="GO" id="GO:0034975">
    <property type="term" value="P:protein folding in endoplasmic reticulum"/>
    <property type="evidence" value="ECO:0007669"/>
    <property type="project" value="TreeGrafter"/>
</dbReference>
<evidence type="ECO:0000256" key="3">
    <source>
        <dbReference type="ARBA" id="ARBA00020824"/>
    </source>
</evidence>
<dbReference type="PANTHER" id="PTHR21573:SF0">
    <property type="entry name" value="ER MEMBRANE PROTEIN COMPLEX SUBUNIT 1"/>
    <property type="match status" value="1"/>
</dbReference>
<evidence type="ECO:0000256" key="7">
    <source>
        <dbReference type="ARBA" id="ARBA00022989"/>
    </source>
</evidence>
<dbReference type="PANTHER" id="PTHR21573">
    <property type="entry name" value="ER MEMBRANE PROTEIN COMPLEX SUBUNIT 1"/>
    <property type="match status" value="1"/>
</dbReference>
<evidence type="ECO:0000256" key="6">
    <source>
        <dbReference type="ARBA" id="ARBA00022824"/>
    </source>
</evidence>
<dbReference type="Proteomes" id="UP000699462">
    <property type="component" value="Unassembled WGS sequence"/>
</dbReference>
<reference evidence="12 13" key="1">
    <citation type="submission" date="2019-07" db="EMBL/GenBank/DDBJ databases">
        <title>Annotation for the trematode Paragonimus westermani.</title>
        <authorList>
            <person name="Choi Y.-J."/>
        </authorList>
    </citation>
    <scope>NUCLEOTIDE SEQUENCE [LARGE SCALE GENOMIC DNA]</scope>
    <source>
        <strain evidence="12">180907_Pwestermani</strain>
    </source>
</reference>
<comment type="subcellular location">
    <subcellularLocation>
        <location evidence="1">Endoplasmic reticulum membrane</location>
        <topology evidence="1">Single-pass type I membrane protein</topology>
    </subcellularLocation>
</comment>